<evidence type="ECO:0000313" key="3">
    <source>
        <dbReference type="EMBL" id="NDY95542.1"/>
    </source>
</evidence>
<keyword evidence="2" id="KW-1133">Transmembrane helix</keyword>
<dbReference type="PANTHER" id="PTHR33219:SF14">
    <property type="entry name" value="PROTEIN COFACTOR ASSEMBLY OF COMPLEX C SUBUNIT B CCB3, CHLOROPLASTIC-RELATED"/>
    <property type="match status" value="1"/>
</dbReference>
<organism evidence="3 4">
    <name type="scientific">Wenzhouxiangella limi</name>
    <dbReference type="NCBI Taxonomy" id="2707351"/>
    <lineage>
        <taxon>Bacteria</taxon>
        <taxon>Pseudomonadati</taxon>
        <taxon>Pseudomonadota</taxon>
        <taxon>Gammaproteobacteria</taxon>
        <taxon>Chromatiales</taxon>
        <taxon>Wenzhouxiangellaceae</taxon>
        <taxon>Wenzhouxiangella</taxon>
    </lineage>
</organism>
<keyword evidence="4" id="KW-1185">Reference proteome</keyword>
<feature type="transmembrane region" description="Helical" evidence="2">
    <location>
        <begin position="7"/>
        <end position="29"/>
    </location>
</feature>
<name>A0A845UZ31_9GAMM</name>
<evidence type="ECO:0000256" key="1">
    <source>
        <dbReference type="ARBA" id="ARBA00010894"/>
    </source>
</evidence>
<dbReference type="PANTHER" id="PTHR33219">
    <property type="entry name" value="YLMG HOMOLOG PROTEIN 2, CHLOROPLASTIC"/>
    <property type="match status" value="1"/>
</dbReference>
<evidence type="ECO:0000256" key="2">
    <source>
        <dbReference type="SAM" id="Phobius"/>
    </source>
</evidence>
<gene>
    <name evidence="3" type="ORF">G3I74_07375</name>
</gene>
<reference evidence="3 4" key="1">
    <citation type="submission" date="2020-02" db="EMBL/GenBank/DDBJ databases">
        <authorList>
            <person name="Zhang X.-Y."/>
        </authorList>
    </citation>
    <scope>NUCLEOTIDE SEQUENCE [LARGE SCALE GENOMIC DNA]</scope>
    <source>
        <strain evidence="3 4">C33</strain>
    </source>
</reference>
<dbReference type="RefSeq" id="WP_164210945.1">
    <property type="nucleotide sequence ID" value="NZ_JAAGSC010000040.1"/>
</dbReference>
<dbReference type="GO" id="GO:0016020">
    <property type="term" value="C:membrane"/>
    <property type="evidence" value="ECO:0007669"/>
    <property type="project" value="InterPro"/>
</dbReference>
<protein>
    <submittedName>
        <fullName evidence="3">YggT family protein</fullName>
    </submittedName>
</protein>
<feature type="transmembrane region" description="Helical" evidence="2">
    <location>
        <begin position="161"/>
        <end position="178"/>
    </location>
</feature>
<dbReference type="EMBL" id="JAAGSC010000040">
    <property type="protein sequence ID" value="NDY95542.1"/>
    <property type="molecule type" value="Genomic_DNA"/>
</dbReference>
<comment type="caution">
    <text evidence="3">The sequence shown here is derived from an EMBL/GenBank/DDBJ whole genome shotgun (WGS) entry which is preliminary data.</text>
</comment>
<comment type="similarity">
    <text evidence="1">Belongs to the YggT family.</text>
</comment>
<evidence type="ECO:0000313" key="4">
    <source>
        <dbReference type="Proteomes" id="UP000484885"/>
    </source>
</evidence>
<dbReference type="InterPro" id="IPR003425">
    <property type="entry name" value="CCB3/YggT"/>
</dbReference>
<dbReference type="AlphaFoldDB" id="A0A845UZ31"/>
<keyword evidence="2" id="KW-0472">Membrane</keyword>
<feature type="transmembrane region" description="Helical" evidence="2">
    <location>
        <begin position="108"/>
        <end position="127"/>
    </location>
</feature>
<dbReference type="Pfam" id="PF02325">
    <property type="entry name" value="CCB3_YggT"/>
    <property type="match status" value="2"/>
</dbReference>
<accession>A0A845UZ31</accession>
<keyword evidence="2" id="KW-0812">Transmembrane</keyword>
<sequence length="179" mass="19676">MGSPTSAFSFLIETVIHLYLVVILLRVLLEAARADFYNPIVQVLVRLTDPLLRPLGKLIPNVGRLNLSAVVLLYVIQLIGLFILMLLSGRPPDPLLLALLAVMRLVRMVLVLYMILILVGVILSWVGHGVRHPIVPLIFQLTEPVLAPIRRVLPNLGGLDLSPLVAIIGIQFLIILLGV</sequence>
<dbReference type="Proteomes" id="UP000484885">
    <property type="component" value="Unassembled WGS sequence"/>
</dbReference>
<proteinExistence type="inferred from homology"/>
<feature type="transmembrane region" description="Helical" evidence="2">
    <location>
        <begin position="65"/>
        <end position="87"/>
    </location>
</feature>